<keyword evidence="5" id="KW-0560">Oxidoreductase</keyword>
<keyword evidence="3" id="KW-0285">Flavoprotein</keyword>
<dbReference type="InterPro" id="IPR046373">
    <property type="entry name" value="Acyl-CoA_Oxase/DH_mid-dom_sf"/>
</dbReference>
<dbReference type="Pfam" id="PF02770">
    <property type="entry name" value="Acyl-CoA_dh_M"/>
    <property type="match status" value="1"/>
</dbReference>
<reference evidence="11 12" key="1">
    <citation type="submission" date="2024-02" db="EMBL/GenBank/DDBJ databases">
        <title>Full genome sequence of Nocardioides kribbensis.</title>
        <authorList>
            <person name="Poletto B.L."/>
            <person name="Silva G."/>
            <person name="Galante D."/>
            <person name="Campos K.R."/>
            <person name="Santos M.B.N."/>
            <person name="Sacchi C.T."/>
        </authorList>
    </citation>
    <scope>NUCLEOTIDE SEQUENCE [LARGE SCALE GENOMIC DNA]</scope>
    <source>
        <strain evidence="11 12">O4R</strain>
    </source>
</reference>
<feature type="domain" description="Acyl-CoA oxidase/dehydrogenase middle" evidence="8">
    <location>
        <begin position="173"/>
        <end position="281"/>
    </location>
</feature>
<dbReference type="InterPro" id="IPR036250">
    <property type="entry name" value="AcylCo_DH-like_C"/>
</dbReference>
<evidence type="ECO:0000313" key="11">
    <source>
        <dbReference type="EMBL" id="MEQ7848998.1"/>
    </source>
</evidence>
<feature type="domain" description="Acyl-CoA oxidase C-alpha1" evidence="10">
    <location>
        <begin position="317"/>
        <end position="480"/>
    </location>
</feature>
<evidence type="ECO:0000256" key="6">
    <source>
        <dbReference type="SAM" id="MobiDB-lite"/>
    </source>
</evidence>
<accession>A0ABV1P2L5</accession>
<comment type="similarity">
    <text evidence="2">Belongs to the acyl-CoA oxidase family.</text>
</comment>
<comment type="cofactor">
    <cofactor evidence="1">
        <name>FAD</name>
        <dbReference type="ChEBI" id="CHEBI:57692"/>
    </cofactor>
</comment>
<dbReference type="Pfam" id="PF02771">
    <property type="entry name" value="Acyl-CoA_dh_N"/>
    <property type="match status" value="1"/>
</dbReference>
<evidence type="ECO:0000256" key="3">
    <source>
        <dbReference type="ARBA" id="ARBA00022630"/>
    </source>
</evidence>
<dbReference type="PANTHER" id="PTHR10909">
    <property type="entry name" value="ELECTRON TRANSPORT OXIDOREDUCTASE"/>
    <property type="match status" value="1"/>
</dbReference>
<dbReference type="InterPro" id="IPR012258">
    <property type="entry name" value="Acyl-CoA_oxidase"/>
</dbReference>
<evidence type="ECO:0000259" key="7">
    <source>
        <dbReference type="Pfam" id="PF01756"/>
    </source>
</evidence>
<dbReference type="Pfam" id="PF22924">
    <property type="entry name" value="ACOX_C_alpha1"/>
    <property type="match status" value="1"/>
</dbReference>
<dbReference type="InterPro" id="IPR006091">
    <property type="entry name" value="Acyl-CoA_Oxase/DH_mid-dom"/>
</dbReference>
<feature type="compositionally biased region" description="Low complexity" evidence="6">
    <location>
        <begin position="689"/>
        <end position="702"/>
    </location>
</feature>
<keyword evidence="12" id="KW-1185">Reference proteome</keyword>
<sequence length="702" mass="75300">MSSDTVSDTVSTTVTPSAATEAPAPAAGTPEPERHRSGYRQPEVDVAAMTRLLDGKYAEVRQLVRDSLVDHAQVLRDAETMTPDEFRERVKDVVVEIASTGQSGLGFPEEYGGGGDVGASVAAFETLALGDLSVLVKTGVQFGLFGGAVLQLGTKEHHDRYLPDLIAGRLLGCFAMTETGHGSNVQALGTVATFDLATQEFVITTTSEEAGKDYIGNAAVHGTVAVVFAQLEIGGESQGVHAFVVPIRVDGEPAPGVRIEDDGPKMGLDGVDNGRLWFDHVRVPRTSLLNRFADVTPAGVYESAIESPNRRFFTMLGTLIQGRVCVGGAGINAAKVAIAIAVRYGDRRRQFEASDPEQEELLLDYGVHQRRLLPLLARTYALHFAQEVVAADLHAVATAAGGDEVEAETAKRELESRAAGTKALGTWHATRTIQECREACGGAGYLAENRFAALKADTDVFTTFEGDNTVLMQLVAKGLLTGYASEFEDMDQFGMVRFVAGLAVETVVEKTAVHKLVQRLRDVLPGGDEWDQEAGLLDSEYQLGMLRFREEHMVSGVARRLKRGIDGGMNAGQVFSRVQDHVIGAAHAHMERLVLEAFVAKVGALPDGDQKVALNLLCDLHALSVIEADRAWFMEHGRLSVQRSKAISREVSSLCRKVRPIAVDLVDALGVPEEMLRSPGLVGPVGTPRESSVRAAAERAGA</sequence>
<dbReference type="Gene3D" id="1.20.140.10">
    <property type="entry name" value="Butyryl-CoA Dehydrogenase, subunit A, domain 3"/>
    <property type="match status" value="2"/>
</dbReference>
<gene>
    <name evidence="11" type="ORF">V6R90_17095</name>
</gene>
<evidence type="ECO:0000256" key="5">
    <source>
        <dbReference type="ARBA" id="ARBA00023002"/>
    </source>
</evidence>
<dbReference type="EMBL" id="JBEGDP010000026">
    <property type="protein sequence ID" value="MEQ7848998.1"/>
    <property type="molecule type" value="Genomic_DNA"/>
</dbReference>
<dbReference type="InterPro" id="IPR009100">
    <property type="entry name" value="AcylCoA_DH/oxidase_NM_dom_sf"/>
</dbReference>
<dbReference type="Gene3D" id="1.10.540.10">
    <property type="entry name" value="Acyl-CoA dehydrogenase/oxidase, N-terminal domain"/>
    <property type="match status" value="1"/>
</dbReference>
<dbReference type="Proteomes" id="UP001482520">
    <property type="component" value="Unassembled WGS sequence"/>
</dbReference>
<dbReference type="InterPro" id="IPR002655">
    <property type="entry name" value="Acyl-CoA_oxidase_C"/>
</dbReference>
<feature type="region of interest" description="Disordered" evidence="6">
    <location>
        <begin position="681"/>
        <end position="702"/>
    </location>
</feature>
<comment type="caution">
    <text evidence="11">The sequence shown here is derived from an EMBL/GenBank/DDBJ whole genome shotgun (WGS) entry which is preliminary data.</text>
</comment>
<organism evidence="11 12">
    <name type="scientific">Nocardioides kribbensis</name>
    <dbReference type="NCBI Taxonomy" id="305517"/>
    <lineage>
        <taxon>Bacteria</taxon>
        <taxon>Bacillati</taxon>
        <taxon>Actinomycetota</taxon>
        <taxon>Actinomycetes</taxon>
        <taxon>Propionibacteriales</taxon>
        <taxon>Nocardioidaceae</taxon>
        <taxon>Nocardioides</taxon>
    </lineage>
</organism>
<feature type="compositionally biased region" description="Low complexity" evidence="6">
    <location>
        <begin position="1"/>
        <end position="30"/>
    </location>
</feature>
<dbReference type="PANTHER" id="PTHR10909:SF382">
    <property type="entry name" value="ACYL-COENZYME A OXIDASE"/>
    <property type="match status" value="1"/>
</dbReference>
<dbReference type="PIRSF" id="PIRSF000168">
    <property type="entry name" value="Acyl-CoA_oxidase"/>
    <property type="match status" value="1"/>
</dbReference>
<evidence type="ECO:0000256" key="1">
    <source>
        <dbReference type="ARBA" id="ARBA00001974"/>
    </source>
</evidence>
<evidence type="ECO:0000259" key="8">
    <source>
        <dbReference type="Pfam" id="PF02770"/>
    </source>
</evidence>
<evidence type="ECO:0000259" key="10">
    <source>
        <dbReference type="Pfam" id="PF22924"/>
    </source>
</evidence>
<dbReference type="Gene3D" id="2.40.110.10">
    <property type="entry name" value="Butyryl-CoA Dehydrogenase, subunit A, domain 2"/>
    <property type="match status" value="1"/>
</dbReference>
<dbReference type="InterPro" id="IPR013786">
    <property type="entry name" value="AcylCoA_DH/ox_N"/>
</dbReference>
<feature type="domain" description="Acyl-CoA dehydrogenase/oxidase N-terminal" evidence="9">
    <location>
        <begin position="59"/>
        <end position="168"/>
    </location>
</feature>
<dbReference type="Pfam" id="PF01756">
    <property type="entry name" value="ACOX"/>
    <property type="match status" value="1"/>
</dbReference>
<feature type="domain" description="Acyl-CoA oxidase C-terminal" evidence="7">
    <location>
        <begin position="542"/>
        <end position="679"/>
    </location>
</feature>
<dbReference type="InterPro" id="IPR055060">
    <property type="entry name" value="ACOX_C_alpha1"/>
</dbReference>
<dbReference type="RefSeq" id="WP_349805381.1">
    <property type="nucleotide sequence ID" value="NZ_JBEGDP010000026.1"/>
</dbReference>
<evidence type="ECO:0000259" key="9">
    <source>
        <dbReference type="Pfam" id="PF02771"/>
    </source>
</evidence>
<feature type="region of interest" description="Disordered" evidence="6">
    <location>
        <begin position="1"/>
        <end position="41"/>
    </location>
</feature>
<proteinExistence type="inferred from homology"/>
<name>A0ABV1P2L5_9ACTN</name>
<dbReference type="SUPFAM" id="SSF47203">
    <property type="entry name" value="Acyl-CoA dehydrogenase C-terminal domain-like"/>
    <property type="match status" value="2"/>
</dbReference>
<protein>
    <submittedName>
        <fullName evidence="11">Acyl-CoA dehydrogenase</fullName>
    </submittedName>
</protein>
<evidence type="ECO:0000256" key="2">
    <source>
        <dbReference type="ARBA" id="ARBA00006288"/>
    </source>
</evidence>
<evidence type="ECO:0000313" key="12">
    <source>
        <dbReference type="Proteomes" id="UP001482520"/>
    </source>
</evidence>
<dbReference type="InterPro" id="IPR037069">
    <property type="entry name" value="AcylCoA_DH/ox_N_sf"/>
</dbReference>
<dbReference type="SUPFAM" id="SSF56645">
    <property type="entry name" value="Acyl-CoA dehydrogenase NM domain-like"/>
    <property type="match status" value="1"/>
</dbReference>
<evidence type="ECO:0000256" key="4">
    <source>
        <dbReference type="ARBA" id="ARBA00022827"/>
    </source>
</evidence>
<keyword evidence="4" id="KW-0274">FAD</keyword>